<evidence type="ECO:0000313" key="3">
    <source>
        <dbReference type="Proteomes" id="UP000198928"/>
    </source>
</evidence>
<dbReference type="Gene3D" id="3.40.50.360">
    <property type="match status" value="1"/>
</dbReference>
<dbReference type="PANTHER" id="PTHR30543">
    <property type="entry name" value="CHROMATE REDUCTASE"/>
    <property type="match status" value="1"/>
</dbReference>
<dbReference type="InterPro" id="IPR005025">
    <property type="entry name" value="FMN_Rdtase-like_dom"/>
</dbReference>
<dbReference type="AlphaFoldDB" id="A0A1I4L1N0"/>
<dbReference type="GO" id="GO:0010181">
    <property type="term" value="F:FMN binding"/>
    <property type="evidence" value="ECO:0007669"/>
    <property type="project" value="TreeGrafter"/>
</dbReference>
<evidence type="ECO:0000259" key="1">
    <source>
        <dbReference type="Pfam" id="PF03358"/>
    </source>
</evidence>
<protein>
    <submittedName>
        <fullName evidence="2">NAD(P)H-dependent FMN reductase</fullName>
    </submittedName>
</protein>
<dbReference type="RefSeq" id="WP_093852305.1">
    <property type="nucleotide sequence ID" value="NZ_FOSG01000029.1"/>
</dbReference>
<dbReference type="InterPro" id="IPR029039">
    <property type="entry name" value="Flavoprotein-like_sf"/>
</dbReference>
<proteinExistence type="predicted"/>
<dbReference type="Pfam" id="PF03358">
    <property type="entry name" value="FMN_red"/>
    <property type="match status" value="1"/>
</dbReference>
<reference evidence="3" key="1">
    <citation type="submission" date="2016-10" db="EMBL/GenBank/DDBJ databases">
        <authorList>
            <person name="Varghese N."/>
            <person name="Submissions S."/>
        </authorList>
    </citation>
    <scope>NUCLEOTIDE SEQUENCE [LARGE SCALE GENOMIC DNA]</scope>
    <source>
        <strain evidence="3">PL19</strain>
    </source>
</reference>
<feature type="domain" description="NADPH-dependent FMN reductase-like" evidence="1">
    <location>
        <begin position="7"/>
        <end position="154"/>
    </location>
</feature>
<dbReference type="SUPFAM" id="SSF52218">
    <property type="entry name" value="Flavoproteins"/>
    <property type="match status" value="1"/>
</dbReference>
<name>A0A1I4L1N0_9ACTN</name>
<accession>A0A1I4L1N0</accession>
<organism evidence="2 3">
    <name type="scientific">Streptomyces pini</name>
    <dbReference type="NCBI Taxonomy" id="1520580"/>
    <lineage>
        <taxon>Bacteria</taxon>
        <taxon>Bacillati</taxon>
        <taxon>Actinomycetota</taxon>
        <taxon>Actinomycetes</taxon>
        <taxon>Kitasatosporales</taxon>
        <taxon>Streptomycetaceae</taxon>
        <taxon>Streptomyces</taxon>
    </lineage>
</organism>
<dbReference type="InterPro" id="IPR050712">
    <property type="entry name" value="NAD(P)H-dep_reductase"/>
</dbReference>
<dbReference type="GO" id="GO:0016491">
    <property type="term" value="F:oxidoreductase activity"/>
    <property type="evidence" value="ECO:0007669"/>
    <property type="project" value="InterPro"/>
</dbReference>
<dbReference type="OrthoDB" id="9812295at2"/>
<dbReference type="Proteomes" id="UP000198928">
    <property type="component" value="Unassembled WGS sequence"/>
</dbReference>
<gene>
    <name evidence="2" type="ORF">SAMN05192584_12929</name>
</gene>
<dbReference type="PANTHER" id="PTHR30543:SF21">
    <property type="entry name" value="NAD(P)H-DEPENDENT FMN REDUCTASE LOT6"/>
    <property type="match status" value="1"/>
</dbReference>
<dbReference type="EMBL" id="FOSG01000029">
    <property type="protein sequence ID" value="SFL84928.1"/>
    <property type="molecule type" value="Genomic_DNA"/>
</dbReference>
<sequence>MSEDAVKLAVIIGSVRGGRFGPTVARWFAGQAEKHGGVSVDLIDLVDHPLPLAMPPFGEEPDAGTKEVYEGLRVRLEAADAFVVVTPEYNHTTSPVLKNTIDWYLDEWKAKPVGLVSYGGMGGGLRAAEHLRQIFAEVHALTVRDMLSFHNAWDKFEQDGRPVSPEGSEPAAKALLDQLLWWGRTLREARARTPYTG</sequence>
<evidence type="ECO:0000313" key="2">
    <source>
        <dbReference type="EMBL" id="SFL84928.1"/>
    </source>
</evidence>
<keyword evidence="3" id="KW-1185">Reference proteome</keyword>
<dbReference type="GO" id="GO:0005829">
    <property type="term" value="C:cytosol"/>
    <property type="evidence" value="ECO:0007669"/>
    <property type="project" value="TreeGrafter"/>
</dbReference>